<dbReference type="Pfam" id="PF10844">
    <property type="entry name" value="DUF2577"/>
    <property type="match status" value="1"/>
</dbReference>
<dbReference type="Proteomes" id="UP000283834">
    <property type="component" value="Unassembled WGS sequence"/>
</dbReference>
<proteinExistence type="predicted"/>
<protein>
    <submittedName>
        <fullName evidence="1">DUF2577 domain-containing protein</fullName>
    </submittedName>
</protein>
<name>A0A412NDZ2_MEDGN</name>
<organism evidence="1 2">
    <name type="scientific">Mediterraneibacter gnavus</name>
    <name type="common">Ruminococcus gnavus</name>
    <dbReference type="NCBI Taxonomy" id="33038"/>
    <lineage>
        <taxon>Bacteria</taxon>
        <taxon>Bacillati</taxon>
        <taxon>Bacillota</taxon>
        <taxon>Clostridia</taxon>
        <taxon>Lachnospirales</taxon>
        <taxon>Lachnospiraceae</taxon>
        <taxon>Mediterraneibacter</taxon>
    </lineage>
</organism>
<evidence type="ECO:0000313" key="1">
    <source>
        <dbReference type="EMBL" id="RGT36996.1"/>
    </source>
</evidence>
<sequence>MAGTGDNMKNDHQYAEVLEMMRSQGAKDNPTLAQLGIMQSSNSVKIDDLVLNAEDLYIADYLVAGYTRQIKVPYVSGVSVDTTQSNGFASKDNQDPDTRAWKQSQITYTDGLKAGDMVLVQKLNDNNKYVIIARVVEA</sequence>
<accession>A0A412NDZ2</accession>
<evidence type="ECO:0000313" key="2">
    <source>
        <dbReference type="Proteomes" id="UP000283834"/>
    </source>
</evidence>
<gene>
    <name evidence="1" type="ORF">DWX36_13005</name>
</gene>
<dbReference type="AlphaFoldDB" id="A0A412NDZ2"/>
<comment type="caution">
    <text evidence="1">The sequence shown here is derived from an EMBL/GenBank/DDBJ whole genome shotgun (WGS) entry which is preliminary data.</text>
</comment>
<dbReference type="InterPro" id="IPR022555">
    <property type="entry name" value="DUF2577"/>
</dbReference>
<dbReference type="RefSeq" id="WP_118047214.1">
    <property type="nucleotide sequence ID" value="NZ_QRWQ01000014.1"/>
</dbReference>
<reference evidence="1 2" key="1">
    <citation type="submission" date="2018-08" db="EMBL/GenBank/DDBJ databases">
        <title>A genome reference for cultivated species of the human gut microbiota.</title>
        <authorList>
            <person name="Zou Y."/>
            <person name="Xue W."/>
            <person name="Luo G."/>
        </authorList>
    </citation>
    <scope>NUCLEOTIDE SEQUENCE [LARGE SCALE GENOMIC DNA]</scope>
    <source>
        <strain evidence="1 2">AF19-16AC</strain>
    </source>
</reference>
<dbReference type="EMBL" id="QRWQ01000014">
    <property type="protein sequence ID" value="RGT36996.1"/>
    <property type="molecule type" value="Genomic_DNA"/>
</dbReference>